<dbReference type="SUPFAM" id="SSF53448">
    <property type="entry name" value="Nucleotide-diphospho-sugar transferases"/>
    <property type="match status" value="1"/>
</dbReference>
<dbReference type="InterPro" id="IPR029044">
    <property type="entry name" value="Nucleotide-diphossugar_trans"/>
</dbReference>
<dbReference type="RefSeq" id="WP_112785964.1">
    <property type="nucleotide sequence ID" value="NZ_CP030041.1"/>
</dbReference>
<keyword evidence="3" id="KW-1185">Reference proteome</keyword>
<dbReference type="OrthoDB" id="9788101at2"/>
<gene>
    <name evidence="2" type="ORF">DN752_21920</name>
</gene>
<protein>
    <submittedName>
        <fullName evidence="2">Glycosyltransferase</fullName>
    </submittedName>
</protein>
<reference evidence="2 3" key="1">
    <citation type="submission" date="2018-06" db="EMBL/GenBank/DDBJ databases">
        <title>Echinicola strongylocentroti sp. nov., isolated from a sea urchin Strongylocentrotus intermedius.</title>
        <authorList>
            <person name="Bae S.S."/>
        </authorList>
    </citation>
    <scope>NUCLEOTIDE SEQUENCE [LARGE SCALE GENOMIC DNA]</scope>
    <source>
        <strain evidence="2 3">MEBiC08714</strain>
    </source>
</reference>
<evidence type="ECO:0000313" key="2">
    <source>
        <dbReference type="EMBL" id="AWW32591.1"/>
    </source>
</evidence>
<keyword evidence="2" id="KW-0808">Transferase</keyword>
<feature type="domain" description="Glycosyltransferase 2-like" evidence="1">
    <location>
        <begin position="4"/>
        <end position="158"/>
    </location>
</feature>
<dbReference type="Proteomes" id="UP000248688">
    <property type="component" value="Chromosome"/>
</dbReference>
<dbReference type="CDD" id="cd06433">
    <property type="entry name" value="GT_2_WfgS_like"/>
    <property type="match status" value="1"/>
</dbReference>
<dbReference type="AlphaFoldDB" id="A0A2Z4INB0"/>
<proteinExistence type="predicted"/>
<accession>A0A2Z4INB0</accession>
<name>A0A2Z4INB0_9BACT</name>
<dbReference type="PANTHER" id="PTHR22916:SF3">
    <property type="entry name" value="UDP-GLCNAC:BETAGAL BETA-1,3-N-ACETYLGLUCOSAMINYLTRANSFERASE-LIKE PROTEIN 1"/>
    <property type="match status" value="1"/>
</dbReference>
<dbReference type="KEGG" id="est:DN752_21920"/>
<evidence type="ECO:0000313" key="3">
    <source>
        <dbReference type="Proteomes" id="UP000248688"/>
    </source>
</evidence>
<evidence type="ECO:0000259" key="1">
    <source>
        <dbReference type="Pfam" id="PF00535"/>
    </source>
</evidence>
<dbReference type="Gene3D" id="3.90.550.10">
    <property type="entry name" value="Spore Coat Polysaccharide Biosynthesis Protein SpsA, Chain A"/>
    <property type="match status" value="1"/>
</dbReference>
<dbReference type="EMBL" id="CP030041">
    <property type="protein sequence ID" value="AWW32591.1"/>
    <property type="molecule type" value="Genomic_DNA"/>
</dbReference>
<dbReference type="InterPro" id="IPR001173">
    <property type="entry name" value="Glyco_trans_2-like"/>
</dbReference>
<dbReference type="Pfam" id="PF00535">
    <property type="entry name" value="Glycos_transf_2"/>
    <property type="match status" value="1"/>
</dbReference>
<organism evidence="2 3">
    <name type="scientific">Echinicola strongylocentroti</name>
    <dbReference type="NCBI Taxonomy" id="1795355"/>
    <lineage>
        <taxon>Bacteria</taxon>
        <taxon>Pseudomonadati</taxon>
        <taxon>Bacteroidota</taxon>
        <taxon>Cytophagia</taxon>
        <taxon>Cytophagales</taxon>
        <taxon>Cyclobacteriaceae</taxon>
        <taxon>Echinicola</taxon>
    </lineage>
</organism>
<sequence length="251" mass="29366">MKVSLITACYNSAATLQDTIDSVCRQLYDDIEYIIIDGGSTDGTVDIIKENEKCITYWISEPDNGLYDAMNKGIRAATGDVVGIINSDDFYHRDDAISLVVDCFERTGKDCVYADVRFVSPENLEKTVRYYSSKRFHHNLFKKGLMPAHPTFFTYKKNFEELGYYRTDYRIAADFELLLRYLYKHGLTYAYMPVDLIKMRTGGVSTQYFKNNWTINRENLKACRDHGLYTNYFHLYSRYFNKVFEFVPAMW</sequence>
<dbReference type="GO" id="GO:0016758">
    <property type="term" value="F:hexosyltransferase activity"/>
    <property type="evidence" value="ECO:0007669"/>
    <property type="project" value="UniProtKB-ARBA"/>
</dbReference>
<dbReference type="PANTHER" id="PTHR22916">
    <property type="entry name" value="GLYCOSYLTRANSFERASE"/>
    <property type="match status" value="1"/>
</dbReference>